<keyword evidence="6" id="KW-1185">Reference proteome</keyword>
<evidence type="ECO:0000256" key="2">
    <source>
        <dbReference type="ARBA" id="ARBA00023136"/>
    </source>
</evidence>
<dbReference type="Gene3D" id="2.40.170.20">
    <property type="entry name" value="TonB-dependent receptor, beta-barrel domain"/>
    <property type="match status" value="1"/>
</dbReference>
<proteinExistence type="predicted"/>
<accession>A0ABP9AFM2</accession>
<evidence type="ECO:0000313" key="6">
    <source>
        <dbReference type="Proteomes" id="UP001501411"/>
    </source>
</evidence>
<evidence type="ECO:0000256" key="3">
    <source>
        <dbReference type="ARBA" id="ARBA00023237"/>
    </source>
</evidence>
<dbReference type="Proteomes" id="UP001501411">
    <property type="component" value="Unassembled WGS sequence"/>
</dbReference>
<dbReference type="SUPFAM" id="SSF56935">
    <property type="entry name" value="Porins"/>
    <property type="match status" value="1"/>
</dbReference>
<name>A0ABP9AFM2_9SPHI</name>
<evidence type="ECO:0000313" key="5">
    <source>
        <dbReference type="EMBL" id="GAA4780411.1"/>
    </source>
</evidence>
<gene>
    <name evidence="5" type="ORF">GCM10023231_04280</name>
</gene>
<keyword evidence="2" id="KW-0472">Membrane</keyword>
<evidence type="ECO:0008006" key="7">
    <source>
        <dbReference type="Google" id="ProtNLM"/>
    </source>
</evidence>
<dbReference type="InterPro" id="IPR036942">
    <property type="entry name" value="Beta-barrel_TonB_sf"/>
</dbReference>
<sequence>MFKYTLLIGLGFCSLASFAQEEEKEQQKTEKQEDVKGNLGEIDVVRDYKPILADAVKIRQSPDLTNNRKYLSKLHYTVFDRKLDINTGTHRLEIKEIPTSRPEVLTNNYAKIGVGNFNTLLGEVYISNGEDQAMQVGGFAKFLSQKGSDLDGQNFNEQKIGLFGRSVLDQITLNGEIGFNRYGTRYYGLAPSQQGLTPDPVTPPQEQNSPLKQHYNDIYIKGELNSNATDDPELLSYSLKADGYLFGNAFSAKENSFALSGNLNKKINAFNVGLNASGDFTSLKSADQSTGNHIARLNPYIRFQGNNYKITLGAALVSEFGGDESRNNIFPAVDLDLALVPEYISLYAGVKGDAVKTSYRSLANENPYLSETPFIDTATNNLVIHNMLEKINAYGGIKGNAGAAVGYKVGLFYKKVSDLPLYAINPTNPSRYDLIYDRGEKNTIYGLEGDINVRVSEAFSLGGNLIFNEYDLDHEAEAWFIPKLRLAANTRINISKKVYIDGELFFNDAMKAKTYAQYEGLTDMDPSNAVTVSLPAFVDISAGLEYRATKQIGVYVRGNNLLNKSYQRFLYYPRLGFNVIGGINVSF</sequence>
<dbReference type="EMBL" id="BAABIQ010000003">
    <property type="protein sequence ID" value="GAA4780411.1"/>
    <property type="molecule type" value="Genomic_DNA"/>
</dbReference>
<protein>
    <recommendedName>
        <fullName evidence="7">TonB-dependent receptor</fullName>
    </recommendedName>
</protein>
<comment type="subcellular location">
    <subcellularLocation>
        <location evidence="1">Cell outer membrane</location>
    </subcellularLocation>
</comment>
<evidence type="ECO:0000256" key="1">
    <source>
        <dbReference type="ARBA" id="ARBA00004442"/>
    </source>
</evidence>
<keyword evidence="4" id="KW-0732">Signal</keyword>
<evidence type="ECO:0000256" key="4">
    <source>
        <dbReference type="SAM" id="SignalP"/>
    </source>
</evidence>
<keyword evidence="3" id="KW-0998">Cell outer membrane</keyword>
<feature type="chain" id="PRO_5047124790" description="TonB-dependent receptor" evidence="4">
    <location>
        <begin position="20"/>
        <end position="587"/>
    </location>
</feature>
<feature type="signal peptide" evidence="4">
    <location>
        <begin position="1"/>
        <end position="19"/>
    </location>
</feature>
<reference evidence="6" key="1">
    <citation type="journal article" date="2019" name="Int. J. Syst. Evol. Microbiol.">
        <title>The Global Catalogue of Microorganisms (GCM) 10K type strain sequencing project: providing services to taxonomists for standard genome sequencing and annotation.</title>
        <authorList>
            <consortium name="The Broad Institute Genomics Platform"/>
            <consortium name="The Broad Institute Genome Sequencing Center for Infectious Disease"/>
            <person name="Wu L."/>
            <person name="Ma J."/>
        </authorList>
    </citation>
    <scope>NUCLEOTIDE SEQUENCE [LARGE SCALE GENOMIC DNA]</scope>
    <source>
        <strain evidence="6">JCM 18200</strain>
    </source>
</reference>
<comment type="caution">
    <text evidence="5">The sequence shown here is derived from an EMBL/GenBank/DDBJ whole genome shotgun (WGS) entry which is preliminary data.</text>
</comment>
<organism evidence="5 6">
    <name type="scientific">Olivibacter ginsenosidimutans</name>
    <dbReference type="NCBI Taxonomy" id="1176537"/>
    <lineage>
        <taxon>Bacteria</taxon>
        <taxon>Pseudomonadati</taxon>
        <taxon>Bacteroidota</taxon>
        <taxon>Sphingobacteriia</taxon>
        <taxon>Sphingobacteriales</taxon>
        <taxon>Sphingobacteriaceae</taxon>
        <taxon>Olivibacter</taxon>
    </lineage>
</organism>